<keyword evidence="4" id="KW-1185">Reference proteome</keyword>
<evidence type="ECO:0000313" key="3">
    <source>
        <dbReference type="EMBL" id="KAA1133006.1"/>
    </source>
</evidence>
<gene>
    <name evidence="2" type="ORF">PGT21_028567</name>
    <name evidence="3" type="ORF">PGTUg99_021692</name>
</gene>
<feature type="region of interest" description="Disordered" evidence="1">
    <location>
        <begin position="41"/>
        <end position="75"/>
    </location>
</feature>
<dbReference type="Proteomes" id="UP000325313">
    <property type="component" value="Unassembled WGS sequence"/>
</dbReference>
<evidence type="ECO:0000313" key="2">
    <source>
        <dbReference type="EMBL" id="KAA1084462.1"/>
    </source>
</evidence>
<sequence length="75" mass="7930">MCATPVSTKAVKVLKSEMMIGMAAVILTRDILNQLRNASSNISGSIDQGYDPSGTLALDSSKTDPPVKNQEYLGS</sequence>
<organism evidence="3 5">
    <name type="scientific">Puccinia graminis f. sp. tritici</name>
    <dbReference type="NCBI Taxonomy" id="56615"/>
    <lineage>
        <taxon>Eukaryota</taxon>
        <taxon>Fungi</taxon>
        <taxon>Dikarya</taxon>
        <taxon>Basidiomycota</taxon>
        <taxon>Pucciniomycotina</taxon>
        <taxon>Pucciniomycetes</taxon>
        <taxon>Pucciniales</taxon>
        <taxon>Pucciniaceae</taxon>
        <taxon>Puccinia</taxon>
    </lineage>
</organism>
<dbReference type="Proteomes" id="UP000324748">
    <property type="component" value="Unassembled WGS sequence"/>
</dbReference>
<evidence type="ECO:0000256" key="1">
    <source>
        <dbReference type="SAM" id="MobiDB-lite"/>
    </source>
</evidence>
<accession>A0A5B0S4A5</accession>
<dbReference type="AlphaFoldDB" id="A0A5B0S4A5"/>
<reference evidence="4 5" key="1">
    <citation type="submission" date="2019-05" db="EMBL/GenBank/DDBJ databases">
        <title>Emergence of the Ug99 lineage of the wheat stem rust pathogen through somatic hybridization.</title>
        <authorList>
            <person name="Li F."/>
            <person name="Upadhyaya N.M."/>
            <person name="Sperschneider J."/>
            <person name="Matny O."/>
            <person name="Nguyen-Phuc H."/>
            <person name="Mago R."/>
            <person name="Raley C."/>
            <person name="Miller M.E."/>
            <person name="Silverstein K.A.T."/>
            <person name="Henningsen E."/>
            <person name="Hirsch C.D."/>
            <person name="Visser B."/>
            <person name="Pretorius Z.A."/>
            <person name="Steffenson B.J."/>
            <person name="Schwessinger B."/>
            <person name="Dodds P.N."/>
            <person name="Figueroa M."/>
        </authorList>
    </citation>
    <scope>NUCLEOTIDE SEQUENCE [LARGE SCALE GENOMIC DNA]</scope>
    <source>
        <strain evidence="2">21-0</strain>
        <strain evidence="3 5">Ug99</strain>
    </source>
</reference>
<evidence type="ECO:0000313" key="4">
    <source>
        <dbReference type="Proteomes" id="UP000324748"/>
    </source>
</evidence>
<evidence type="ECO:0000313" key="5">
    <source>
        <dbReference type="Proteomes" id="UP000325313"/>
    </source>
</evidence>
<protein>
    <submittedName>
        <fullName evidence="3">Uncharacterized protein</fullName>
    </submittedName>
</protein>
<dbReference type="EMBL" id="VSWC01000118">
    <property type="protein sequence ID" value="KAA1084462.1"/>
    <property type="molecule type" value="Genomic_DNA"/>
</dbReference>
<name>A0A5B0S4A5_PUCGR</name>
<proteinExistence type="predicted"/>
<comment type="caution">
    <text evidence="3">The sequence shown here is derived from an EMBL/GenBank/DDBJ whole genome shotgun (WGS) entry which is preliminary data.</text>
</comment>
<dbReference type="EMBL" id="VDEP01000074">
    <property type="protein sequence ID" value="KAA1133006.1"/>
    <property type="molecule type" value="Genomic_DNA"/>
</dbReference>